<dbReference type="Gene3D" id="1.10.630.10">
    <property type="entry name" value="Cytochrome P450"/>
    <property type="match status" value="1"/>
</dbReference>
<protein>
    <submittedName>
        <fullName evidence="1">Cytochrome P450</fullName>
    </submittedName>
</protein>
<dbReference type="GO" id="GO:0005506">
    <property type="term" value="F:iron ion binding"/>
    <property type="evidence" value="ECO:0007669"/>
    <property type="project" value="InterPro"/>
</dbReference>
<dbReference type="Pfam" id="PF00067">
    <property type="entry name" value="p450"/>
    <property type="match status" value="1"/>
</dbReference>
<dbReference type="OrthoDB" id="1470350at2759"/>
<dbReference type="InterPro" id="IPR036396">
    <property type="entry name" value="Cyt_P450_sf"/>
</dbReference>
<dbReference type="Proteomes" id="UP000799770">
    <property type="component" value="Unassembled WGS sequence"/>
</dbReference>
<reference evidence="1" key="1">
    <citation type="journal article" date="2020" name="Stud. Mycol.">
        <title>101 Dothideomycetes genomes: a test case for predicting lifestyles and emergence of pathogens.</title>
        <authorList>
            <person name="Haridas S."/>
            <person name="Albert R."/>
            <person name="Binder M."/>
            <person name="Bloem J."/>
            <person name="Labutti K."/>
            <person name="Salamov A."/>
            <person name="Andreopoulos B."/>
            <person name="Baker S."/>
            <person name="Barry K."/>
            <person name="Bills G."/>
            <person name="Bluhm B."/>
            <person name="Cannon C."/>
            <person name="Castanera R."/>
            <person name="Culley D."/>
            <person name="Daum C."/>
            <person name="Ezra D."/>
            <person name="Gonzalez J."/>
            <person name="Henrissat B."/>
            <person name="Kuo A."/>
            <person name="Liang C."/>
            <person name="Lipzen A."/>
            <person name="Lutzoni F."/>
            <person name="Magnuson J."/>
            <person name="Mondo S."/>
            <person name="Nolan M."/>
            <person name="Ohm R."/>
            <person name="Pangilinan J."/>
            <person name="Park H.-J."/>
            <person name="Ramirez L."/>
            <person name="Alfaro M."/>
            <person name="Sun H."/>
            <person name="Tritt A."/>
            <person name="Yoshinaga Y."/>
            <person name="Zwiers L.-H."/>
            <person name="Turgeon B."/>
            <person name="Goodwin S."/>
            <person name="Spatafora J."/>
            <person name="Crous P."/>
            <person name="Grigoriev I."/>
        </authorList>
    </citation>
    <scope>NUCLEOTIDE SEQUENCE</scope>
    <source>
        <strain evidence="1">CBS 627.86</strain>
    </source>
</reference>
<dbReference type="GO" id="GO:0004497">
    <property type="term" value="F:monooxygenase activity"/>
    <property type="evidence" value="ECO:0007669"/>
    <property type="project" value="InterPro"/>
</dbReference>
<evidence type="ECO:0000313" key="2">
    <source>
        <dbReference type="Proteomes" id="UP000799770"/>
    </source>
</evidence>
<keyword evidence="2" id="KW-1185">Reference proteome</keyword>
<dbReference type="GO" id="GO:0020037">
    <property type="term" value="F:heme binding"/>
    <property type="evidence" value="ECO:0007669"/>
    <property type="project" value="InterPro"/>
</dbReference>
<evidence type="ECO:0000313" key="1">
    <source>
        <dbReference type="EMBL" id="KAF2110988.1"/>
    </source>
</evidence>
<dbReference type="InterPro" id="IPR050121">
    <property type="entry name" value="Cytochrome_P450_monoxygenase"/>
</dbReference>
<dbReference type="AlphaFoldDB" id="A0A6A5YY09"/>
<dbReference type="PANTHER" id="PTHR24305:SF226">
    <property type="entry name" value="CYTOCHROME P450 MONOOXYGENASE"/>
    <property type="match status" value="1"/>
</dbReference>
<accession>A0A6A5YY09</accession>
<dbReference type="GO" id="GO:0016705">
    <property type="term" value="F:oxidoreductase activity, acting on paired donors, with incorporation or reduction of molecular oxygen"/>
    <property type="evidence" value="ECO:0007669"/>
    <property type="project" value="InterPro"/>
</dbReference>
<name>A0A6A5YY09_9PLEO</name>
<dbReference type="InterPro" id="IPR001128">
    <property type="entry name" value="Cyt_P450"/>
</dbReference>
<dbReference type="SUPFAM" id="SSF48264">
    <property type="entry name" value="Cytochrome P450"/>
    <property type="match status" value="1"/>
</dbReference>
<dbReference type="PANTHER" id="PTHR24305">
    <property type="entry name" value="CYTOCHROME P450"/>
    <property type="match status" value="1"/>
</dbReference>
<dbReference type="EMBL" id="ML977336">
    <property type="protein sequence ID" value="KAF2110988.1"/>
    <property type="molecule type" value="Genomic_DNA"/>
</dbReference>
<gene>
    <name evidence="1" type="ORF">BDV96DRAFT_666768</name>
</gene>
<organism evidence="1 2">
    <name type="scientific">Lophiotrema nucula</name>
    <dbReference type="NCBI Taxonomy" id="690887"/>
    <lineage>
        <taxon>Eukaryota</taxon>
        <taxon>Fungi</taxon>
        <taxon>Dikarya</taxon>
        <taxon>Ascomycota</taxon>
        <taxon>Pezizomycotina</taxon>
        <taxon>Dothideomycetes</taxon>
        <taxon>Pleosporomycetidae</taxon>
        <taxon>Pleosporales</taxon>
        <taxon>Lophiotremataceae</taxon>
        <taxon>Lophiotrema</taxon>
    </lineage>
</organism>
<sequence length="272" mass="30275">MLNLAFTEESLSGAAALMEKHIDRWNELLVGDGDSKDWSALMNFTPRVDTLVFEILGDICFGDRSRSKSRIAGSPFLPVIPFLRPRGLSKLLDSARSKEIVMYGEFMETSMKDQLQRQRAHQPSSRQDMIHFLTNTVDPNTGRPAFTDREIQAEASLLVVAGSDSTSVTLCNLFYYLAHYPLAHARLVKEITTMRIAPAGLSELPREVLPGGITSDGEFFPPGTVVGTAFWTDGRNKGVYGDDVEVLRPERWIPSEDNPAEEVSRIKAAFHT</sequence>
<proteinExistence type="predicted"/>